<dbReference type="Pfam" id="PF13358">
    <property type="entry name" value="DDE_3"/>
    <property type="match status" value="1"/>
</dbReference>
<dbReference type="Gene3D" id="3.30.420.10">
    <property type="entry name" value="Ribonuclease H-like superfamily/Ribonuclease H"/>
    <property type="match status" value="1"/>
</dbReference>
<reference evidence="2" key="1">
    <citation type="submission" date="2020-04" db="EMBL/GenBank/DDBJ databases">
        <authorList>
            <person name="Alioto T."/>
            <person name="Alioto T."/>
            <person name="Gomez Garrido J."/>
        </authorList>
    </citation>
    <scope>NUCLEOTIDE SEQUENCE</scope>
    <source>
        <strain evidence="2">A484AB</strain>
    </source>
</reference>
<evidence type="ECO:0000259" key="1">
    <source>
        <dbReference type="Pfam" id="PF13358"/>
    </source>
</evidence>
<gene>
    <name evidence="2" type="ORF">PACLA_8A061310</name>
</gene>
<dbReference type="OrthoDB" id="9996331at2759"/>
<keyword evidence="3" id="KW-1185">Reference proteome</keyword>
<sequence>MAQFTTTSLTEAPILLVFLCFLKKHAKLPILRLCLEVGDIVVMDNLSAHHYEGGEILEERFDTMGIQLLYTPSYCPDLNPIELCFNKVKTVLNGGLKDLVHTNLNLAVAEAVNTITTHDIVGFYEHTSYLFV</sequence>
<evidence type="ECO:0000313" key="2">
    <source>
        <dbReference type="EMBL" id="CAB4033420.1"/>
    </source>
</evidence>
<dbReference type="EMBL" id="CACRXK020019231">
    <property type="protein sequence ID" value="CAB4033420.1"/>
    <property type="molecule type" value="Genomic_DNA"/>
</dbReference>
<dbReference type="Proteomes" id="UP001152795">
    <property type="component" value="Unassembled WGS sequence"/>
</dbReference>
<feature type="domain" description="Tc1-like transposase DDE" evidence="1">
    <location>
        <begin position="30"/>
        <end position="92"/>
    </location>
</feature>
<organism evidence="2 3">
    <name type="scientific">Paramuricea clavata</name>
    <name type="common">Red gorgonian</name>
    <name type="synonym">Violescent sea-whip</name>
    <dbReference type="NCBI Taxonomy" id="317549"/>
    <lineage>
        <taxon>Eukaryota</taxon>
        <taxon>Metazoa</taxon>
        <taxon>Cnidaria</taxon>
        <taxon>Anthozoa</taxon>
        <taxon>Octocorallia</taxon>
        <taxon>Malacalcyonacea</taxon>
        <taxon>Plexauridae</taxon>
        <taxon>Paramuricea</taxon>
    </lineage>
</organism>
<dbReference type="AlphaFoldDB" id="A0A6S7JW01"/>
<feature type="non-terminal residue" evidence="2">
    <location>
        <position position="132"/>
    </location>
</feature>
<name>A0A6S7JW01_PARCT</name>
<comment type="caution">
    <text evidence="2">The sequence shown here is derived from an EMBL/GenBank/DDBJ whole genome shotgun (WGS) entry which is preliminary data.</text>
</comment>
<protein>
    <recommendedName>
        <fullName evidence="1">Tc1-like transposase DDE domain-containing protein</fullName>
    </recommendedName>
</protein>
<dbReference type="GO" id="GO:0003676">
    <property type="term" value="F:nucleic acid binding"/>
    <property type="evidence" value="ECO:0007669"/>
    <property type="project" value="InterPro"/>
</dbReference>
<dbReference type="InterPro" id="IPR038717">
    <property type="entry name" value="Tc1-like_DDE_dom"/>
</dbReference>
<evidence type="ECO:0000313" key="3">
    <source>
        <dbReference type="Proteomes" id="UP001152795"/>
    </source>
</evidence>
<dbReference type="InterPro" id="IPR036397">
    <property type="entry name" value="RNaseH_sf"/>
</dbReference>
<proteinExistence type="predicted"/>
<accession>A0A6S7JW01</accession>